<dbReference type="EMBL" id="CVRI01000064">
    <property type="protein sequence ID" value="CRL05595.1"/>
    <property type="molecule type" value="Genomic_DNA"/>
</dbReference>
<name>A0A1J1IZ87_9DIPT</name>
<accession>A0A1J1IZ87</accession>
<keyword evidence="2" id="KW-1185">Reference proteome</keyword>
<evidence type="ECO:0000313" key="1">
    <source>
        <dbReference type="EMBL" id="CRL05595.1"/>
    </source>
</evidence>
<dbReference type="Proteomes" id="UP000183832">
    <property type="component" value="Unassembled WGS sequence"/>
</dbReference>
<protein>
    <submittedName>
        <fullName evidence="1">CLUMA_CG018551, isoform A</fullName>
    </submittedName>
</protein>
<sequence>MCGKRQRRTRFREFFYEGESSYGSTNLYYLEARSNSQLFNAFTKSGNKKGQEKRSFLIGLGSEMVIIINSSVRNSHQILFSIAVLNQLILTNGKRFYWYLDSCSN</sequence>
<reference evidence="1 2" key="1">
    <citation type="submission" date="2015-04" db="EMBL/GenBank/DDBJ databases">
        <authorList>
            <person name="Syromyatnikov M.Y."/>
            <person name="Popov V.N."/>
        </authorList>
    </citation>
    <scope>NUCLEOTIDE SEQUENCE [LARGE SCALE GENOMIC DNA]</scope>
</reference>
<dbReference type="AlphaFoldDB" id="A0A1J1IZ87"/>
<organism evidence="1 2">
    <name type="scientific">Clunio marinus</name>
    <dbReference type="NCBI Taxonomy" id="568069"/>
    <lineage>
        <taxon>Eukaryota</taxon>
        <taxon>Metazoa</taxon>
        <taxon>Ecdysozoa</taxon>
        <taxon>Arthropoda</taxon>
        <taxon>Hexapoda</taxon>
        <taxon>Insecta</taxon>
        <taxon>Pterygota</taxon>
        <taxon>Neoptera</taxon>
        <taxon>Endopterygota</taxon>
        <taxon>Diptera</taxon>
        <taxon>Nematocera</taxon>
        <taxon>Chironomoidea</taxon>
        <taxon>Chironomidae</taxon>
        <taxon>Clunio</taxon>
    </lineage>
</organism>
<gene>
    <name evidence="1" type="ORF">CLUMA_CG018551</name>
</gene>
<evidence type="ECO:0000313" key="2">
    <source>
        <dbReference type="Proteomes" id="UP000183832"/>
    </source>
</evidence>
<proteinExistence type="predicted"/>